<dbReference type="KEGG" id="aaf:AURANDRAFT_27909"/>
<dbReference type="InterPro" id="IPR000774">
    <property type="entry name" value="PPIase_FKBP_N"/>
</dbReference>
<keyword evidence="2" id="KW-1185">Reference proteome</keyword>
<evidence type="ECO:0000313" key="2">
    <source>
        <dbReference type="Proteomes" id="UP001363151"/>
    </source>
</evidence>
<dbReference type="Pfam" id="PF01346">
    <property type="entry name" value="FKBP_N"/>
    <property type="match status" value="1"/>
</dbReference>
<dbReference type="SUPFAM" id="SSF54534">
    <property type="entry name" value="FKBP-like"/>
    <property type="match status" value="1"/>
</dbReference>
<dbReference type="EMBL" id="JBBJCI010000146">
    <property type="protein sequence ID" value="KAK7242182.1"/>
    <property type="molecule type" value="Genomic_DNA"/>
</dbReference>
<comment type="caution">
    <text evidence="1">The sequence shown here is derived from an EMBL/GenBank/DDBJ whole genome shotgun (WGS) entry which is preliminary data.</text>
</comment>
<gene>
    <name evidence="1" type="ORF">SO694_00013131</name>
</gene>
<dbReference type="InterPro" id="IPR001179">
    <property type="entry name" value="PPIase_FKBP_dom"/>
</dbReference>
<dbReference type="GO" id="GO:0003755">
    <property type="term" value="F:peptidyl-prolyl cis-trans isomerase activity"/>
    <property type="evidence" value="ECO:0007669"/>
    <property type="project" value="UniProtKB-KW"/>
</dbReference>
<dbReference type="Proteomes" id="UP001363151">
    <property type="component" value="Unassembled WGS sequence"/>
</dbReference>
<sequence>MKLVAFFFACVVASVSAIKDTAANAEAKAFLEKYATEEGAVVKESGLMYKVLQDGKGGSPSVNTPCSCHYEGRIAANYPDGATFDSSIARGKPSTFAPRQVIKAWTEAMQMMTVGSKWELVCPPEIAYGSRAKGERIPANSVLIFTMEMLDCQGVASEL</sequence>
<dbReference type="Gene3D" id="3.10.50.40">
    <property type="match status" value="1"/>
</dbReference>
<organism evidence="1 2">
    <name type="scientific">Aureococcus anophagefferens</name>
    <name type="common">Harmful bloom alga</name>
    <dbReference type="NCBI Taxonomy" id="44056"/>
    <lineage>
        <taxon>Eukaryota</taxon>
        <taxon>Sar</taxon>
        <taxon>Stramenopiles</taxon>
        <taxon>Ochrophyta</taxon>
        <taxon>Pelagophyceae</taxon>
        <taxon>Pelagomonadales</taxon>
        <taxon>Pelagomonadaceae</taxon>
        <taxon>Aureococcus</taxon>
    </lineage>
</organism>
<dbReference type="PANTHER" id="PTHR43811:SF19">
    <property type="entry name" value="39 KDA FK506-BINDING NUCLEAR PROTEIN"/>
    <property type="match status" value="1"/>
</dbReference>
<name>A0ABR1G1V7_AURAN</name>
<dbReference type="PANTHER" id="PTHR43811">
    <property type="entry name" value="FKBP-TYPE PEPTIDYL-PROLYL CIS-TRANS ISOMERASE FKPA"/>
    <property type="match status" value="1"/>
</dbReference>
<dbReference type="Pfam" id="PF00254">
    <property type="entry name" value="FKBP_C"/>
    <property type="match status" value="1"/>
</dbReference>
<reference evidence="1 2" key="1">
    <citation type="submission" date="2024-03" db="EMBL/GenBank/DDBJ databases">
        <title>Aureococcus anophagefferens CCMP1851 and Kratosvirus quantuckense: Draft genome of a second virus-susceptible host strain in the model system.</title>
        <authorList>
            <person name="Chase E."/>
            <person name="Truchon A.R."/>
            <person name="Schepens W."/>
            <person name="Wilhelm S.W."/>
        </authorList>
    </citation>
    <scope>NUCLEOTIDE SEQUENCE [LARGE SCALE GENOMIC DNA]</scope>
    <source>
        <strain evidence="1 2">CCMP1851</strain>
    </source>
</reference>
<dbReference type="GO" id="GO:0006457">
    <property type="term" value="P:protein folding"/>
    <property type="evidence" value="ECO:0007669"/>
    <property type="project" value="InterPro"/>
</dbReference>
<protein>
    <submittedName>
        <fullName evidence="1">FK506 binding protein</fullName>
    </submittedName>
</protein>
<proteinExistence type="predicted"/>
<dbReference type="InterPro" id="IPR046357">
    <property type="entry name" value="PPIase_dom_sf"/>
</dbReference>
<dbReference type="PROSITE" id="PS50059">
    <property type="entry name" value="FKBP_PPIASE"/>
    <property type="match status" value="1"/>
</dbReference>
<evidence type="ECO:0000313" key="1">
    <source>
        <dbReference type="EMBL" id="KAK7242182.1"/>
    </source>
</evidence>
<accession>A0ABR1G1V7</accession>